<proteinExistence type="predicted"/>
<evidence type="ECO:0000313" key="3">
    <source>
        <dbReference type="Proteomes" id="UP000297630"/>
    </source>
</evidence>
<dbReference type="GO" id="GO:0042910">
    <property type="term" value="F:xenobiotic transmembrane transporter activity"/>
    <property type="evidence" value="ECO:0007669"/>
    <property type="project" value="TreeGrafter"/>
</dbReference>
<organism evidence="2 3">
    <name type="scientific">Bacillus thuringiensis</name>
    <dbReference type="NCBI Taxonomy" id="1428"/>
    <lineage>
        <taxon>Bacteria</taxon>
        <taxon>Bacillati</taxon>
        <taxon>Bacillota</taxon>
        <taxon>Bacilli</taxon>
        <taxon>Bacillales</taxon>
        <taxon>Bacillaceae</taxon>
        <taxon>Bacillus</taxon>
        <taxon>Bacillus cereus group</taxon>
    </lineage>
</organism>
<accession>A0A4Y8SXI7</accession>
<feature type="non-terminal residue" evidence="2">
    <location>
        <position position="1"/>
    </location>
</feature>
<name>A0A4Y8SXI7_BACTU</name>
<evidence type="ECO:0000256" key="1">
    <source>
        <dbReference type="SAM" id="Phobius"/>
    </source>
</evidence>
<feature type="transmembrane region" description="Helical" evidence="1">
    <location>
        <begin position="28"/>
        <end position="49"/>
    </location>
</feature>
<gene>
    <name evidence="2" type="ORF">EQ803_29565</name>
</gene>
<dbReference type="SUPFAM" id="SSF82866">
    <property type="entry name" value="Multidrug efflux transporter AcrB transmembrane domain"/>
    <property type="match status" value="1"/>
</dbReference>
<dbReference type="EMBL" id="SCLP01000065">
    <property type="protein sequence ID" value="TFF43351.1"/>
    <property type="molecule type" value="Genomic_DNA"/>
</dbReference>
<dbReference type="Proteomes" id="UP000297630">
    <property type="component" value="Unassembled WGS sequence"/>
</dbReference>
<dbReference type="InterPro" id="IPR001036">
    <property type="entry name" value="Acrflvin-R"/>
</dbReference>
<dbReference type="RefSeq" id="WP_134656554.1">
    <property type="nucleotide sequence ID" value="NZ_SCLP01000065.1"/>
</dbReference>
<feature type="transmembrane region" description="Helical" evidence="1">
    <location>
        <begin position="61"/>
        <end position="84"/>
    </location>
</feature>
<keyword evidence="1" id="KW-0812">Transmembrane</keyword>
<keyword evidence="1" id="KW-1133">Transmembrane helix</keyword>
<evidence type="ECO:0000313" key="2">
    <source>
        <dbReference type="EMBL" id="TFF43351.1"/>
    </source>
</evidence>
<dbReference type="Gene3D" id="1.20.1640.10">
    <property type="entry name" value="Multidrug efflux transporter AcrB transmembrane domain"/>
    <property type="match status" value="1"/>
</dbReference>
<dbReference type="AlphaFoldDB" id="A0A4Y8SXI7"/>
<sequence>LVDDAIIAVEMMVRKMEEGYDKVRAATFAYEITAMPMLTGTLITAAGFLPIGLAKSVTGEYTFAIFAVTVIALVLSWLVSVYFVPYLGTLILKAPAHPKAEAHPPAEGSEAGTAADTTAAQGPHEVFDSRFYNTFRRAVDACVE</sequence>
<dbReference type="PANTHER" id="PTHR32063">
    <property type="match status" value="1"/>
</dbReference>
<keyword evidence="1" id="KW-0472">Membrane</keyword>
<protein>
    <submittedName>
        <fullName evidence="2">Efflux RND transporter permease subunit</fullName>
    </submittedName>
</protein>
<dbReference type="GO" id="GO:0005886">
    <property type="term" value="C:plasma membrane"/>
    <property type="evidence" value="ECO:0007669"/>
    <property type="project" value="TreeGrafter"/>
</dbReference>
<comment type="caution">
    <text evidence="2">The sequence shown here is derived from an EMBL/GenBank/DDBJ whole genome shotgun (WGS) entry which is preliminary data.</text>
</comment>
<reference evidence="2 3" key="1">
    <citation type="submission" date="2019-01" db="EMBL/GenBank/DDBJ databases">
        <title>Draft genome sequence of Bacillus sp. DPC6431.</title>
        <authorList>
            <person name="Arbulu S."/>
            <person name="Murphy K."/>
            <person name="O'Sullivan O."/>
            <person name="Rea M.C."/>
            <person name="Hill C."/>
            <person name="Ross R.P."/>
        </authorList>
    </citation>
    <scope>NUCLEOTIDE SEQUENCE [LARGE SCALE GENOMIC DNA]</scope>
    <source>
        <strain evidence="2 3">DPC6431</strain>
    </source>
</reference>
<feature type="non-terminal residue" evidence="2">
    <location>
        <position position="144"/>
    </location>
</feature>
<dbReference type="Pfam" id="PF00873">
    <property type="entry name" value="ACR_tran"/>
    <property type="match status" value="1"/>
</dbReference>
<dbReference type="PANTHER" id="PTHR32063:SF18">
    <property type="entry name" value="CATION EFFLUX SYSTEM PROTEIN"/>
    <property type="match status" value="1"/>
</dbReference>